<proteinExistence type="inferred from homology"/>
<dbReference type="Proteomes" id="UP000694397">
    <property type="component" value="Chromosome 14"/>
</dbReference>
<dbReference type="GO" id="GO:0030688">
    <property type="term" value="C:preribosome, small subunit precursor"/>
    <property type="evidence" value="ECO:0007669"/>
    <property type="project" value="InterPro"/>
</dbReference>
<dbReference type="InterPro" id="IPR010301">
    <property type="entry name" value="RRP1"/>
</dbReference>
<evidence type="ECO:0000256" key="5">
    <source>
        <dbReference type="SAM" id="MobiDB-lite"/>
    </source>
</evidence>
<dbReference type="Pfam" id="PF05997">
    <property type="entry name" value="Nop52"/>
    <property type="match status" value="1"/>
</dbReference>
<reference evidence="6" key="3">
    <citation type="submission" date="2025-09" db="UniProtKB">
        <authorList>
            <consortium name="Ensembl"/>
        </authorList>
    </citation>
    <scope>IDENTIFICATION</scope>
</reference>
<dbReference type="OrthoDB" id="2019504at2759"/>
<feature type="region of interest" description="Disordered" evidence="5">
    <location>
        <begin position="355"/>
        <end position="725"/>
    </location>
</feature>
<dbReference type="AlphaFoldDB" id="A0A8C9R3H4"/>
<comment type="subcellular location">
    <subcellularLocation>
        <location evidence="1">Nucleus</location>
    </subcellularLocation>
</comment>
<reference evidence="6" key="2">
    <citation type="submission" date="2025-08" db="UniProtKB">
        <authorList>
            <consortium name="Ensembl"/>
        </authorList>
    </citation>
    <scope>IDENTIFICATION</scope>
</reference>
<evidence type="ECO:0000256" key="2">
    <source>
        <dbReference type="ARBA" id="ARBA00006374"/>
    </source>
</evidence>
<sequence length="818" mass="90896">MAAQEQEPAVQFAQRLASNERPVRSKALKKLRKYMAARSQKVKGAFTAEELLKLWKGLFYCLWMQDRPLLQEELCAQVSSLLHCLHNADVQFLFLDTFLQTINREWNGIDRLRMDKFYMLVRFVFRQTFEMLKRRDWDDGLVERFRELLSERVLHSTSEAPSGVQFHILDFFLEELGRVGAAELTAERNLTFIDPFCKAAAKTKNHTFMQAICSGILQEIVDQAPFAIEDLMRELLKKGGAEGEDFAHEDDSGQASAEDEEEVDRTAAPQSSKEVKGKHLNGLLPGRDDEDEDELSDLGEDFSYVLEDSESPGPMLQFDYKAVAERLLRYASRPTVSNFNRKKLYPLVKTFQGLSEGVFPSDGYPAEVSTDEDDYDEFGSRKRLRKRRKNRTEEDGEDGASATKKHKGKKEAEVQGKQREGAQTDKGALNDTTVKKRKKKKNKGNKGSKAEGSRQDEVSADDLQGALAQDKLPAAEETVDGVGKKKGKGQRKKGSSPLITPELQGLGGTMEAEPVSAGEAEPVQEMQSMDGTSTQKKKQRKRRKRSLSQEGKSTLGPDPYAVPADRVDETNGGVEKEGVALEDTTEMPVCQVAGSKNKKKKKGKVQQMEQELQLGAGEAHSTDACAVSAAADEEPSSESPLMQKKKKKKNIKRKMGAEPPESTEEEPVKMNGDAQRGSRAKKPKKTTENPDIASSASTKKPQKDKSVAGGQANFASFQSPSVPVPLFCRTGKGSLTKQLFGTPCSESKKVTFGLKNNKTAEFRKTDRSLLVSPDGSSRVPFDPQQKPRFSVLKSPLGAQMSKKSHSTTKRRPRAADFF</sequence>
<dbReference type="GO" id="GO:0006364">
    <property type="term" value="P:rRNA processing"/>
    <property type="evidence" value="ECO:0007669"/>
    <property type="project" value="UniProtKB-KW"/>
</dbReference>
<feature type="compositionally biased region" description="Basic residues" evidence="5">
    <location>
        <begin position="435"/>
        <end position="446"/>
    </location>
</feature>
<feature type="compositionally biased region" description="Basic residues" evidence="5">
    <location>
        <begin position="535"/>
        <end position="546"/>
    </location>
</feature>
<organism evidence="6 7">
    <name type="scientific">Scleropages formosus</name>
    <name type="common">Asian bonytongue</name>
    <name type="synonym">Osteoglossum formosum</name>
    <dbReference type="NCBI Taxonomy" id="113540"/>
    <lineage>
        <taxon>Eukaryota</taxon>
        <taxon>Metazoa</taxon>
        <taxon>Chordata</taxon>
        <taxon>Craniata</taxon>
        <taxon>Vertebrata</taxon>
        <taxon>Euteleostomi</taxon>
        <taxon>Actinopterygii</taxon>
        <taxon>Neopterygii</taxon>
        <taxon>Teleostei</taxon>
        <taxon>Osteoglossocephala</taxon>
        <taxon>Osteoglossomorpha</taxon>
        <taxon>Osteoglossiformes</taxon>
        <taxon>Osteoglossidae</taxon>
        <taxon>Scleropages</taxon>
    </lineage>
</organism>
<feature type="compositionally biased region" description="Basic and acidic residues" evidence="5">
    <location>
        <begin position="448"/>
        <end position="457"/>
    </location>
</feature>
<dbReference type="PANTHER" id="PTHR13026">
    <property type="entry name" value="NNP-1 PROTEIN NOVEL NUCLEAR PROTEIN 1 NOP52"/>
    <property type="match status" value="1"/>
</dbReference>
<feature type="region of interest" description="Disordered" evidence="5">
    <location>
        <begin position="769"/>
        <end position="818"/>
    </location>
</feature>
<evidence type="ECO:0000256" key="1">
    <source>
        <dbReference type="ARBA" id="ARBA00004123"/>
    </source>
</evidence>
<feature type="region of interest" description="Disordered" evidence="5">
    <location>
        <begin position="243"/>
        <end position="295"/>
    </location>
</feature>
<evidence type="ECO:0000313" key="6">
    <source>
        <dbReference type="Ensembl" id="ENSSFOP00015006043.2"/>
    </source>
</evidence>
<feature type="compositionally biased region" description="Basic residues" evidence="5">
    <location>
        <begin position="643"/>
        <end position="654"/>
    </location>
</feature>
<feature type="compositionally biased region" description="Basic residues" evidence="5">
    <location>
        <begin position="381"/>
        <end position="390"/>
    </location>
</feature>
<dbReference type="GeneTree" id="ENSGT00390000011821"/>
<evidence type="ECO:0000256" key="4">
    <source>
        <dbReference type="ARBA" id="ARBA00023242"/>
    </source>
</evidence>
<comment type="similarity">
    <text evidence="2">Belongs to the RRP1 family.</text>
</comment>
<accession>A0A8C9R3H4</accession>
<keyword evidence="4" id="KW-0539">Nucleus</keyword>
<feature type="compositionally biased region" description="Polar residues" evidence="5">
    <location>
        <begin position="525"/>
        <end position="534"/>
    </location>
</feature>
<keyword evidence="3" id="KW-0698">rRNA processing</keyword>
<gene>
    <name evidence="6" type="primary">LOC108926876</name>
</gene>
<dbReference type="Ensembl" id="ENSSFOT00015006140.2">
    <property type="protein sequence ID" value="ENSSFOP00015006043.2"/>
    <property type="gene ID" value="ENSSFOG00015003932.2"/>
</dbReference>
<dbReference type="KEGG" id="sfm:108926876"/>
<dbReference type="CTD" id="8568"/>
<protein>
    <submittedName>
        <fullName evidence="6">Ribosomal RNA processing protein 1 homolog A-like</fullName>
    </submittedName>
</protein>
<name>A0A8C9R3H4_SCLFO</name>
<dbReference type="PANTHER" id="PTHR13026:SF0">
    <property type="entry name" value="RIBOSOMAL RNA PROCESSING 1B"/>
    <property type="match status" value="1"/>
</dbReference>
<feature type="compositionally biased region" description="Basic and acidic residues" evidence="5">
    <location>
        <begin position="565"/>
        <end position="579"/>
    </location>
</feature>
<evidence type="ECO:0000313" key="7">
    <source>
        <dbReference type="Proteomes" id="UP000694397"/>
    </source>
</evidence>
<evidence type="ECO:0000256" key="3">
    <source>
        <dbReference type="ARBA" id="ARBA00022552"/>
    </source>
</evidence>
<dbReference type="GO" id="GO:0005634">
    <property type="term" value="C:nucleus"/>
    <property type="evidence" value="ECO:0007669"/>
    <property type="project" value="UniProtKB-SubCell"/>
</dbReference>
<feature type="compositionally biased region" description="Basic and acidic residues" evidence="5">
    <location>
        <begin position="410"/>
        <end position="423"/>
    </location>
</feature>
<feature type="compositionally biased region" description="Basic residues" evidence="5">
    <location>
        <begin position="484"/>
        <end position="494"/>
    </location>
</feature>
<reference evidence="6 7" key="1">
    <citation type="submission" date="2019-04" db="EMBL/GenBank/DDBJ databases">
        <authorList>
            <consortium name="Wellcome Sanger Institute Data Sharing"/>
        </authorList>
    </citation>
    <scope>NUCLEOTIDE SEQUENCE [LARGE SCALE GENOMIC DNA]</scope>
</reference>
<feature type="compositionally biased region" description="Basic residues" evidence="5">
    <location>
        <begin position="802"/>
        <end position="812"/>
    </location>
</feature>
<keyword evidence="7" id="KW-1185">Reference proteome</keyword>